<dbReference type="CDD" id="cd19935">
    <property type="entry name" value="REC_OmpR_CusR-like"/>
    <property type="match status" value="1"/>
</dbReference>
<dbReference type="RefSeq" id="WP_344503167.1">
    <property type="nucleotide sequence ID" value="NZ_BAAAQD010000006.1"/>
</dbReference>
<keyword evidence="1 3" id="KW-0238">DNA-binding</keyword>
<sequence length="221" mass="24004">MRVLVVEDERHLADAIVRGLRRQGMAVDVSYDGTQGHEMAMVTRYDVVVLDRDLPGVHGDDICADLVASGALTRVLMLTASGSVADRVEGLQIGADDYLTKPFAFDELVARVQALGRRATPAAPPVLTIADLVLDQAKRVATRGGQPLDLTRKEFGLLEELLKARGAVVSSEELLERVWDANADPFTTTVRVTMMTLRKKLGDPALIETVVGAGYRTRPPE</sequence>
<dbReference type="InterPro" id="IPR001867">
    <property type="entry name" value="OmpR/PhoB-type_DNA-bd"/>
</dbReference>
<dbReference type="Pfam" id="PF00486">
    <property type="entry name" value="Trans_reg_C"/>
    <property type="match status" value="1"/>
</dbReference>
<dbReference type="SUPFAM" id="SSF52172">
    <property type="entry name" value="CheY-like"/>
    <property type="match status" value="1"/>
</dbReference>
<gene>
    <name evidence="6" type="ORF">GCM10009827_036830</name>
</gene>
<keyword evidence="2" id="KW-0597">Phosphoprotein</keyword>
<evidence type="ECO:0000259" key="5">
    <source>
        <dbReference type="PROSITE" id="PS51755"/>
    </source>
</evidence>
<dbReference type="SMART" id="SM00448">
    <property type="entry name" value="REC"/>
    <property type="match status" value="1"/>
</dbReference>
<proteinExistence type="predicted"/>
<dbReference type="InterPro" id="IPR036388">
    <property type="entry name" value="WH-like_DNA-bd_sf"/>
</dbReference>
<name>A0ABP4L8C6_9ACTN</name>
<comment type="caution">
    <text evidence="6">The sequence shown here is derived from an EMBL/GenBank/DDBJ whole genome shotgun (WGS) entry which is preliminary data.</text>
</comment>
<feature type="domain" description="OmpR/PhoB-type" evidence="5">
    <location>
        <begin position="124"/>
        <end position="219"/>
    </location>
</feature>
<dbReference type="Pfam" id="PF00072">
    <property type="entry name" value="Response_reg"/>
    <property type="match status" value="1"/>
</dbReference>
<protein>
    <submittedName>
        <fullName evidence="6">Response regulator transcription factor</fullName>
    </submittedName>
</protein>
<organism evidence="6 7">
    <name type="scientific">Dactylosporangium maewongense</name>
    <dbReference type="NCBI Taxonomy" id="634393"/>
    <lineage>
        <taxon>Bacteria</taxon>
        <taxon>Bacillati</taxon>
        <taxon>Actinomycetota</taxon>
        <taxon>Actinomycetes</taxon>
        <taxon>Micromonosporales</taxon>
        <taxon>Micromonosporaceae</taxon>
        <taxon>Dactylosporangium</taxon>
    </lineage>
</organism>
<dbReference type="Gene3D" id="1.10.10.10">
    <property type="entry name" value="Winged helix-like DNA-binding domain superfamily/Winged helix DNA-binding domain"/>
    <property type="match status" value="1"/>
</dbReference>
<dbReference type="Gene3D" id="6.10.250.690">
    <property type="match status" value="1"/>
</dbReference>
<evidence type="ECO:0000313" key="7">
    <source>
        <dbReference type="Proteomes" id="UP001501470"/>
    </source>
</evidence>
<dbReference type="SUPFAM" id="SSF46894">
    <property type="entry name" value="C-terminal effector domain of the bipartite response regulators"/>
    <property type="match status" value="1"/>
</dbReference>
<dbReference type="InterPro" id="IPR011006">
    <property type="entry name" value="CheY-like_superfamily"/>
</dbReference>
<evidence type="ECO:0000256" key="2">
    <source>
        <dbReference type="PROSITE-ProRule" id="PRU00169"/>
    </source>
</evidence>
<dbReference type="CDD" id="cd00383">
    <property type="entry name" value="trans_reg_C"/>
    <property type="match status" value="1"/>
</dbReference>
<evidence type="ECO:0000259" key="4">
    <source>
        <dbReference type="PROSITE" id="PS50110"/>
    </source>
</evidence>
<dbReference type="Proteomes" id="UP001501470">
    <property type="component" value="Unassembled WGS sequence"/>
</dbReference>
<keyword evidence="7" id="KW-1185">Reference proteome</keyword>
<evidence type="ECO:0000256" key="3">
    <source>
        <dbReference type="PROSITE-ProRule" id="PRU01091"/>
    </source>
</evidence>
<dbReference type="PANTHER" id="PTHR48111">
    <property type="entry name" value="REGULATOR OF RPOS"/>
    <property type="match status" value="1"/>
</dbReference>
<dbReference type="InterPro" id="IPR039420">
    <property type="entry name" value="WalR-like"/>
</dbReference>
<feature type="DNA-binding region" description="OmpR/PhoB-type" evidence="3">
    <location>
        <begin position="124"/>
        <end position="219"/>
    </location>
</feature>
<dbReference type="SMART" id="SM00862">
    <property type="entry name" value="Trans_reg_C"/>
    <property type="match status" value="1"/>
</dbReference>
<dbReference type="Gene3D" id="3.40.50.2300">
    <property type="match status" value="1"/>
</dbReference>
<feature type="modified residue" description="4-aspartylphosphate" evidence="2">
    <location>
        <position position="51"/>
    </location>
</feature>
<accession>A0ABP4L8C6</accession>
<dbReference type="PROSITE" id="PS50110">
    <property type="entry name" value="RESPONSE_REGULATORY"/>
    <property type="match status" value="1"/>
</dbReference>
<reference evidence="7" key="1">
    <citation type="journal article" date="2019" name="Int. J. Syst. Evol. Microbiol.">
        <title>The Global Catalogue of Microorganisms (GCM) 10K type strain sequencing project: providing services to taxonomists for standard genome sequencing and annotation.</title>
        <authorList>
            <consortium name="The Broad Institute Genomics Platform"/>
            <consortium name="The Broad Institute Genome Sequencing Center for Infectious Disease"/>
            <person name="Wu L."/>
            <person name="Ma J."/>
        </authorList>
    </citation>
    <scope>NUCLEOTIDE SEQUENCE [LARGE SCALE GENOMIC DNA]</scope>
    <source>
        <strain evidence="7">JCM 15933</strain>
    </source>
</reference>
<evidence type="ECO:0000256" key="1">
    <source>
        <dbReference type="ARBA" id="ARBA00023125"/>
    </source>
</evidence>
<dbReference type="InterPro" id="IPR016032">
    <property type="entry name" value="Sig_transdc_resp-reg_C-effctor"/>
</dbReference>
<feature type="domain" description="Response regulatory" evidence="4">
    <location>
        <begin position="2"/>
        <end position="116"/>
    </location>
</feature>
<evidence type="ECO:0000313" key="6">
    <source>
        <dbReference type="EMBL" id="GAA1518320.1"/>
    </source>
</evidence>
<dbReference type="InterPro" id="IPR001789">
    <property type="entry name" value="Sig_transdc_resp-reg_receiver"/>
</dbReference>
<dbReference type="PANTHER" id="PTHR48111:SF36">
    <property type="entry name" value="TRANSCRIPTIONAL REGULATORY PROTEIN CUTR"/>
    <property type="match status" value="1"/>
</dbReference>
<dbReference type="EMBL" id="BAAAQD010000006">
    <property type="protein sequence ID" value="GAA1518320.1"/>
    <property type="molecule type" value="Genomic_DNA"/>
</dbReference>
<dbReference type="PROSITE" id="PS51755">
    <property type="entry name" value="OMPR_PHOB"/>
    <property type="match status" value="1"/>
</dbReference>